<feature type="transmembrane region" description="Helical" evidence="3">
    <location>
        <begin position="216"/>
        <end position="236"/>
    </location>
</feature>
<feature type="transmembrane region" description="Helical" evidence="3">
    <location>
        <begin position="137"/>
        <end position="156"/>
    </location>
</feature>
<keyword evidence="6" id="KW-1185">Reference proteome</keyword>
<evidence type="ECO:0000259" key="4">
    <source>
        <dbReference type="PROSITE" id="PS50850"/>
    </source>
</evidence>
<comment type="subcellular location">
    <subcellularLocation>
        <location evidence="1">Membrane</location>
        <topology evidence="1">Multi-pass membrane protein</topology>
    </subcellularLocation>
</comment>
<feature type="transmembrane region" description="Helical" evidence="3">
    <location>
        <begin position="168"/>
        <end position="188"/>
    </location>
</feature>
<feature type="transmembrane region" description="Helical" evidence="3">
    <location>
        <begin position="338"/>
        <end position="357"/>
    </location>
</feature>
<sequence>LPVDQGYSWVFMGLCCTLSAFSWGVNSGYSVFLAYYLSNDLFENATDMDFAFIGGFSFTMGFILSPLITIVMGKLGLKNSIFLGICCQSGGLIAASFAKKVWHLYLTQGILQGIGLAFMIMPINIITSHWFHRKKSLANGVIAAGSGLGGIIFSLSGQALLVSLGLAWALRIIGIITFSVNVICLTFIRHRGKEIPINYNSFSRSSLKILKRPHIFFFYAWSAPSMMAYCILLYSLSAYSVAMGFTHFQGAIVGSLLQVSSAVGRPLLGLFMDRVGCVNASVLVGFYCATIIFAIWIPATNLPLIYVFALLIGGPSSVVSVGVQPIGQDMASLDELPTLYAVVWTINGIFAVFSEVIGLKVRKLEWKYSFVFTQLFSGLAYLFGALLML</sequence>
<name>A0A1E3PU96_9ASCO</name>
<proteinExistence type="inferred from homology"/>
<evidence type="ECO:0000256" key="1">
    <source>
        <dbReference type="ARBA" id="ARBA00004141"/>
    </source>
</evidence>
<dbReference type="OrthoDB" id="6499973at2759"/>
<feature type="non-terminal residue" evidence="5">
    <location>
        <position position="1"/>
    </location>
</feature>
<evidence type="ECO:0000256" key="3">
    <source>
        <dbReference type="SAM" id="Phobius"/>
    </source>
</evidence>
<dbReference type="InterPro" id="IPR050327">
    <property type="entry name" value="Proton-linked_MCT"/>
</dbReference>
<dbReference type="PANTHER" id="PTHR11360">
    <property type="entry name" value="MONOCARBOXYLATE TRANSPORTER"/>
    <property type="match status" value="1"/>
</dbReference>
<feature type="transmembrane region" description="Helical" evidence="3">
    <location>
        <begin position="369"/>
        <end position="388"/>
    </location>
</feature>
<dbReference type="Gene3D" id="1.20.1250.20">
    <property type="entry name" value="MFS general substrate transporter like domains"/>
    <property type="match status" value="2"/>
</dbReference>
<dbReference type="GO" id="GO:0016020">
    <property type="term" value="C:membrane"/>
    <property type="evidence" value="ECO:0007669"/>
    <property type="project" value="UniProtKB-SubCell"/>
</dbReference>
<feature type="transmembrane region" description="Helical" evidence="3">
    <location>
        <begin position="280"/>
        <end position="299"/>
    </location>
</feature>
<protein>
    <submittedName>
        <fullName evidence="5">Major facilitator superfamily protein</fullName>
    </submittedName>
</protein>
<dbReference type="PANTHER" id="PTHR11360:SF315">
    <property type="entry name" value="TRANSPORTER MCH2-RELATED"/>
    <property type="match status" value="1"/>
</dbReference>
<dbReference type="AlphaFoldDB" id="A0A1E3PU96"/>
<feature type="transmembrane region" description="Helical" evidence="3">
    <location>
        <begin position="104"/>
        <end position="125"/>
    </location>
</feature>
<evidence type="ECO:0000313" key="6">
    <source>
        <dbReference type="Proteomes" id="UP000095009"/>
    </source>
</evidence>
<feature type="domain" description="Major facilitator superfamily (MFS) profile" evidence="4">
    <location>
        <begin position="209"/>
        <end position="389"/>
    </location>
</feature>
<gene>
    <name evidence="5" type="ORF">NADFUDRAFT_14611</name>
</gene>
<organism evidence="5 6">
    <name type="scientific">Nadsonia fulvescens var. elongata DSM 6958</name>
    <dbReference type="NCBI Taxonomy" id="857566"/>
    <lineage>
        <taxon>Eukaryota</taxon>
        <taxon>Fungi</taxon>
        <taxon>Dikarya</taxon>
        <taxon>Ascomycota</taxon>
        <taxon>Saccharomycotina</taxon>
        <taxon>Dipodascomycetes</taxon>
        <taxon>Dipodascales</taxon>
        <taxon>Dipodascales incertae sedis</taxon>
        <taxon>Nadsonia</taxon>
    </lineage>
</organism>
<dbReference type="PROSITE" id="PS50850">
    <property type="entry name" value="MFS"/>
    <property type="match status" value="1"/>
</dbReference>
<feature type="transmembrane region" description="Helical" evidence="3">
    <location>
        <begin position="7"/>
        <end position="38"/>
    </location>
</feature>
<dbReference type="EMBL" id="KV454406">
    <property type="protein sequence ID" value="ODQ68417.1"/>
    <property type="molecule type" value="Genomic_DNA"/>
</dbReference>
<reference evidence="5 6" key="1">
    <citation type="journal article" date="2016" name="Proc. Natl. Acad. Sci. U.S.A.">
        <title>Comparative genomics of biotechnologically important yeasts.</title>
        <authorList>
            <person name="Riley R."/>
            <person name="Haridas S."/>
            <person name="Wolfe K.H."/>
            <person name="Lopes M.R."/>
            <person name="Hittinger C.T."/>
            <person name="Goeker M."/>
            <person name="Salamov A.A."/>
            <person name="Wisecaver J.H."/>
            <person name="Long T.M."/>
            <person name="Calvey C.H."/>
            <person name="Aerts A.L."/>
            <person name="Barry K.W."/>
            <person name="Choi C."/>
            <person name="Clum A."/>
            <person name="Coughlan A.Y."/>
            <person name="Deshpande S."/>
            <person name="Douglass A.P."/>
            <person name="Hanson S.J."/>
            <person name="Klenk H.-P."/>
            <person name="LaButti K.M."/>
            <person name="Lapidus A."/>
            <person name="Lindquist E.A."/>
            <person name="Lipzen A.M."/>
            <person name="Meier-Kolthoff J.P."/>
            <person name="Ohm R.A."/>
            <person name="Otillar R.P."/>
            <person name="Pangilinan J.L."/>
            <person name="Peng Y."/>
            <person name="Rokas A."/>
            <person name="Rosa C.A."/>
            <person name="Scheuner C."/>
            <person name="Sibirny A.A."/>
            <person name="Slot J.C."/>
            <person name="Stielow J.B."/>
            <person name="Sun H."/>
            <person name="Kurtzman C.P."/>
            <person name="Blackwell M."/>
            <person name="Grigoriev I.V."/>
            <person name="Jeffries T.W."/>
        </authorList>
    </citation>
    <scope>NUCLEOTIDE SEQUENCE [LARGE SCALE GENOMIC DNA]</scope>
    <source>
        <strain evidence="5 6">DSM 6958</strain>
    </source>
</reference>
<dbReference type="InterPro" id="IPR036259">
    <property type="entry name" value="MFS_trans_sf"/>
</dbReference>
<feature type="transmembrane region" description="Helical" evidence="3">
    <location>
        <begin position="305"/>
        <end position="326"/>
    </location>
</feature>
<dbReference type="Proteomes" id="UP000095009">
    <property type="component" value="Unassembled WGS sequence"/>
</dbReference>
<keyword evidence="3" id="KW-1133">Transmembrane helix</keyword>
<evidence type="ECO:0000256" key="2">
    <source>
        <dbReference type="ARBA" id="ARBA00006727"/>
    </source>
</evidence>
<dbReference type="SUPFAM" id="SSF103473">
    <property type="entry name" value="MFS general substrate transporter"/>
    <property type="match status" value="1"/>
</dbReference>
<keyword evidence="3" id="KW-0472">Membrane</keyword>
<keyword evidence="3" id="KW-0812">Transmembrane</keyword>
<accession>A0A1E3PU96</accession>
<feature type="transmembrane region" description="Helical" evidence="3">
    <location>
        <begin position="50"/>
        <end position="73"/>
    </location>
</feature>
<evidence type="ECO:0000313" key="5">
    <source>
        <dbReference type="EMBL" id="ODQ68417.1"/>
    </source>
</evidence>
<feature type="non-terminal residue" evidence="5">
    <location>
        <position position="389"/>
    </location>
</feature>
<dbReference type="GO" id="GO:0022857">
    <property type="term" value="F:transmembrane transporter activity"/>
    <property type="evidence" value="ECO:0007669"/>
    <property type="project" value="InterPro"/>
</dbReference>
<comment type="similarity">
    <text evidence="2">Belongs to the major facilitator superfamily. Monocarboxylate porter (TC 2.A.1.13) family.</text>
</comment>
<dbReference type="Pfam" id="PF07690">
    <property type="entry name" value="MFS_1"/>
    <property type="match status" value="1"/>
</dbReference>
<dbReference type="InterPro" id="IPR011701">
    <property type="entry name" value="MFS"/>
</dbReference>
<dbReference type="InterPro" id="IPR020846">
    <property type="entry name" value="MFS_dom"/>
</dbReference>